<evidence type="ECO:0000256" key="6">
    <source>
        <dbReference type="ARBA" id="ARBA00023136"/>
    </source>
</evidence>
<dbReference type="PANTHER" id="PTHR43495:SF5">
    <property type="entry name" value="GAMMA-AMINOBUTYRIC ACID PERMEASE"/>
    <property type="match status" value="1"/>
</dbReference>
<dbReference type="Proteomes" id="UP000031829">
    <property type="component" value="Chromosome"/>
</dbReference>
<comment type="subcellular location">
    <subcellularLocation>
        <location evidence="1">Cell membrane</location>
        <topology evidence="1">Multi-pass membrane protein</topology>
    </subcellularLocation>
</comment>
<feature type="domain" description="Amino acid permease/ SLC12A" evidence="7">
    <location>
        <begin position="21"/>
        <end position="387"/>
    </location>
</feature>
<dbReference type="KEGG" id="bmeg:BG04_3859"/>
<evidence type="ECO:0000256" key="2">
    <source>
        <dbReference type="ARBA" id="ARBA00022448"/>
    </source>
</evidence>
<evidence type="ECO:0000256" key="1">
    <source>
        <dbReference type="ARBA" id="ARBA00004651"/>
    </source>
</evidence>
<evidence type="ECO:0000259" key="7">
    <source>
        <dbReference type="Pfam" id="PF00324"/>
    </source>
</evidence>
<dbReference type="EMBL" id="CP009920">
    <property type="protein sequence ID" value="AJI24516.1"/>
    <property type="molecule type" value="Genomic_DNA"/>
</dbReference>
<keyword evidence="4" id="KW-0029">Amino-acid transport</keyword>
<accession>A0A0B6ALZ6</accession>
<keyword evidence="3" id="KW-0812">Transmembrane</keyword>
<organism evidence="8 9">
    <name type="scientific">Priestia megaterium (strain ATCC 14581 / DSM 32 / CCUG 1817 / JCM 2506 / NBRC 15308 / NCIMB 9376 / NCTC 10342 / NRRL B-14308 / VKM B-512 / Ford 19)</name>
    <name type="common">Bacillus megaterium</name>
    <dbReference type="NCBI Taxonomy" id="1348623"/>
    <lineage>
        <taxon>Bacteria</taxon>
        <taxon>Bacillati</taxon>
        <taxon>Bacillota</taxon>
        <taxon>Bacilli</taxon>
        <taxon>Bacillales</taxon>
        <taxon>Bacillaceae</taxon>
        <taxon>Priestia</taxon>
    </lineage>
</organism>
<dbReference type="PIRSF" id="PIRSF006060">
    <property type="entry name" value="AA_transporter"/>
    <property type="match status" value="1"/>
</dbReference>
<evidence type="ECO:0000313" key="9">
    <source>
        <dbReference type="Proteomes" id="UP000031829"/>
    </source>
</evidence>
<dbReference type="GeneID" id="93641907"/>
<evidence type="ECO:0000256" key="5">
    <source>
        <dbReference type="ARBA" id="ARBA00022989"/>
    </source>
</evidence>
<dbReference type="GO" id="GO:0005886">
    <property type="term" value="C:plasma membrane"/>
    <property type="evidence" value="ECO:0007669"/>
    <property type="project" value="UniProtKB-SubCell"/>
</dbReference>
<evidence type="ECO:0000256" key="4">
    <source>
        <dbReference type="ARBA" id="ARBA00022970"/>
    </source>
</evidence>
<dbReference type="Pfam" id="PF00324">
    <property type="entry name" value="AA_permease"/>
    <property type="match status" value="1"/>
</dbReference>
<name>A0A0B6ALZ6_PRIM2</name>
<dbReference type="PROSITE" id="PS51257">
    <property type="entry name" value="PROKAR_LIPOPROTEIN"/>
    <property type="match status" value="1"/>
</dbReference>
<reference evidence="8 9" key="1">
    <citation type="journal article" date="2015" name="Genome Announc.">
        <title>Complete genome sequences for 35 biothreat assay-relevant bacillus species.</title>
        <authorList>
            <person name="Johnson S.L."/>
            <person name="Daligault H.E."/>
            <person name="Davenport K.W."/>
            <person name="Jaissle J."/>
            <person name="Frey K.G."/>
            <person name="Ladner J.T."/>
            <person name="Broomall S.M."/>
            <person name="Bishop-Lilly K.A."/>
            <person name="Bruce D.C."/>
            <person name="Gibbons H.S."/>
            <person name="Coyne S.R."/>
            <person name="Lo C.C."/>
            <person name="Meincke L."/>
            <person name="Munk A.C."/>
            <person name="Koroleva G.I."/>
            <person name="Rosenzweig C.N."/>
            <person name="Palacios G.F."/>
            <person name="Redden C.L."/>
            <person name="Minogue T.D."/>
            <person name="Chain P.S."/>
        </authorList>
    </citation>
    <scope>NUCLEOTIDE SEQUENCE [LARGE SCALE GENOMIC DNA]</scope>
    <source>
        <strain evidence="9">ATCC 14581 / DSM 32 / JCM 2506 / NBRC 15308 / NCIMB 9376 / NCTC 10342 / NRRL B-14308 / VKM B-512</strain>
    </source>
</reference>
<keyword evidence="2" id="KW-0813">Transport</keyword>
<gene>
    <name evidence="8" type="ORF">BG04_3859</name>
</gene>
<dbReference type="Gene3D" id="1.20.1740.10">
    <property type="entry name" value="Amino acid/polyamine transporter I"/>
    <property type="match status" value="1"/>
</dbReference>
<evidence type="ECO:0000313" key="8">
    <source>
        <dbReference type="EMBL" id="AJI24516.1"/>
    </source>
</evidence>
<dbReference type="PANTHER" id="PTHR43495">
    <property type="entry name" value="GABA PERMEASE"/>
    <property type="match status" value="1"/>
</dbReference>
<dbReference type="HOGENOM" id="CLU_007946_9_3_9"/>
<evidence type="ECO:0000256" key="3">
    <source>
        <dbReference type="ARBA" id="ARBA00022692"/>
    </source>
</evidence>
<dbReference type="GO" id="GO:0006865">
    <property type="term" value="P:amino acid transport"/>
    <property type="evidence" value="ECO:0007669"/>
    <property type="project" value="UniProtKB-KW"/>
</dbReference>
<dbReference type="InterPro" id="IPR004841">
    <property type="entry name" value="AA-permease/SLC12A_dom"/>
</dbReference>
<keyword evidence="5" id="KW-1133">Transmembrane helix</keyword>
<dbReference type="RefSeq" id="WP_034653236.1">
    <property type="nucleotide sequence ID" value="NZ_BCVB01000002.1"/>
</dbReference>
<protein>
    <submittedName>
        <fullName evidence="8">Amino acid permease family protein</fullName>
    </submittedName>
</protein>
<dbReference type="GO" id="GO:0055085">
    <property type="term" value="P:transmembrane transport"/>
    <property type="evidence" value="ECO:0007669"/>
    <property type="project" value="InterPro"/>
</dbReference>
<keyword evidence="6" id="KW-0472">Membrane</keyword>
<dbReference type="AlphaFoldDB" id="A0A0B6ALZ6"/>
<proteinExistence type="predicted"/>
<sequence length="447" mass="48928">MKKKIGCGSQVEGKLKWWQLSLIGVGCIIGTGYFLGSSIAIKATGPSVLIAFLLAAVCTFVVFDALAKMSAQDPQKGSFRSYAKKAYGRWAGFSSGWVYWSSEMLIMGSQLTALSLFTRFWFDGIPLWVFASIYAVLGIAVVLIGTKGFERMENVFAVTKVAAILMFIVLASLALFGFLDQGAKQGVPRTISEVFPHGFLGLWGALLYAFYAFGGIEVMGIMTVRLEKKEDAPKAGRSMLILLGIIYIVSLSLAILIVPFHDFHGNQSPFITALETYHLPFFPHVFNGAMIVAGFSTMSASFFSVTTMIVTLSEDGDAPALFSKQKKKKLQFPLPALLLTTAGLVVSIVLSLLLPGKIYEYITTAAGLMLIYNWFFILISFHRLIKQTVWDKVKQAVGLLLILLAVSGTLLESASRPGFFASLGFLIVISLVILKLRHKWKEEEAAS</sequence>